<feature type="compositionally biased region" description="Low complexity" evidence="1">
    <location>
        <begin position="16"/>
        <end position="30"/>
    </location>
</feature>
<feature type="region of interest" description="Disordered" evidence="1">
    <location>
        <begin position="16"/>
        <end position="45"/>
    </location>
</feature>
<evidence type="ECO:0000313" key="3">
    <source>
        <dbReference type="Proteomes" id="UP000655287"/>
    </source>
</evidence>
<feature type="compositionally biased region" description="Gly residues" evidence="1">
    <location>
        <begin position="31"/>
        <end position="42"/>
    </location>
</feature>
<dbReference type="Proteomes" id="UP000655287">
    <property type="component" value="Unassembled WGS sequence"/>
</dbReference>
<proteinExistence type="predicted"/>
<protein>
    <submittedName>
        <fullName evidence="2">Uncharacterized protein</fullName>
    </submittedName>
</protein>
<feature type="region of interest" description="Disordered" evidence="1">
    <location>
        <begin position="60"/>
        <end position="80"/>
    </location>
</feature>
<keyword evidence="3" id="KW-1185">Reference proteome</keyword>
<sequence>MNGAGRAQVCAAEALRLPPGGRPAGARPRAAGGGRRAAGGGTTPAAPDAALKAAISIGGGGIGRGARRVRRRNDQPGGAR</sequence>
<organism evidence="2 3">
    <name type="scientific">Sphaerisporangium rufum</name>
    <dbReference type="NCBI Taxonomy" id="1381558"/>
    <lineage>
        <taxon>Bacteria</taxon>
        <taxon>Bacillati</taxon>
        <taxon>Actinomycetota</taxon>
        <taxon>Actinomycetes</taxon>
        <taxon>Streptosporangiales</taxon>
        <taxon>Streptosporangiaceae</taxon>
        <taxon>Sphaerisporangium</taxon>
    </lineage>
</organism>
<name>A0A919UYZ3_9ACTN</name>
<accession>A0A919UYZ3</accession>
<evidence type="ECO:0000313" key="2">
    <source>
        <dbReference type="EMBL" id="GII77264.1"/>
    </source>
</evidence>
<dbReference type="EMBL" id="BOOU01000033">
    <property type="protein sequence ID" value="GII77264.1"/>
    <property type="molecule type" value="Genomic_DNA"/>
</dbReference>
<reference evidence="2" key="1">
    <citation type="submission" date="2021-01" db="EMBL/GenBank/DDBJ databases">
        <title>Whole genome shotgun sequence of Sphaerisporangium rufum NBRC 109079.</title>
        <authorList>
            <person name="Komaki H."/>
            <person name="Tamura T."/>
        </authorList>
    </citation>
    <scope>NUCLEOTIDE SEQUENCE</scope>
    <source>
        <strain evidence="2">NBRC 109079</strain>
    </source>
</reference>
<evidence type="ECO:0000256" key="1">
    <source>
        <dbReference type="SAM" id="MobiDB-lite"/>
    </source>
</evidence>
<comment type="caution">
    <text evidence="2">The sequence shown here is derived from an EMBL/GenBank/DDBJ whole genome shotgun (WGS) entry which is preliminary data.</text>
</comment>
<gene>
    <name evidence="2" type="ORF">Sru01_22460</name>
</gene>
<dbReference type="AlphaFoldDB" id="A0A919UYZ3"/>